<keyword evidence="2" id="KW-1185">Reference proteome</keyword>
<accession>A0AC61RKK1</accession>
<comment type="caution">
    <text evidence="1">The sequence shown here is derived from an EMBL/GenBank/DDBJ whole genome shotgun (WGS) entry which is preliminary data.</text>
</comment>
<gene>
    <name evidence="1" type="ORF">E5331_00455</name>
</gene>
<dbReference type="EMBL" id="SRYB01000001">
    <property type="protein sequence ID" value="TGY80883.1"/>
    <property type="molecule type" value="Genomic_DNA"/>
</dbReference>
<sequence length="142" mass="16597">MTKAEQDILQDVERAEIPDDVIKAITDELIKVMEKRIENISPDDDPSAEYGESWTKGSCDDDDWLELDEPLDEYEVSYKYSLSWRYRAWTEYWTDPVCYPSFDDMDSKAGEVYDIEIRTPDGEDVKHSICNKIAKIVNEKIK</sequence>
<reference evidence="1" key="1">
    <citation type="submission" date="2019-04" db="EMBL/GenBank/DDBJ databases">
        <title>Microbes associate with the intestines of laboratory mice.</title>
        <authorList>
            <person name="Navarre W."/>
            <person name="Wong E."/>
            <person name="Huang K."/>
            <person name="Tropini C."/>
            <person name="Ng K."/>
            <person name="Yu B."/>
        </authorList>
    </citation>
    <scope>NUCLEOTIDE SEQUENCE</scope>
    <source>
        <strain evidence="1">NM04_E33</strain>
    </source>
</reference>
<name>A0AC61RKK1_9BACT</name>
<organism evidence="1 2">
    <name type="scientific">Lepagella muris</name>
    <dbReference type="NCBI Taxonomy" id="3032870"/>
    <lineage>
        <taxon>Bacteria</taxon>
        <taxon>Pseudomonadati</taxon>
        <taxon>Bacteroidota</taxon>
        <taxon>Bacteroidia</taxon>
        <taxon>Bacteroidales</taxon>
        <taxon>Muribaculaceae</taxon>
        <taxon>Lepagella</taxon>
    </lineage>
</organism>
<evidence type="ECO:0000313" key="1">
    <source>
        <dbReference type="EMBL" id="TGY80883.1"/>
    </source>
</evidence>
<proteinExistence type="predicted"/>
<dbReference type="Proteomes" id="UP000306319">
    <property type="component" value="Unassembled WGS sequence"/>
</dbReference>
<evidence type="ECO:0000313" key="2">
    <source>
        <dbReference type="Proteomes" id="UP000306319"/>
    </source>
</evidence>
<protein>
    <submittedName>
        <fullName evidence="1">Uncharacterized protein</fullName>
    </submittedName>
</protein>